<keyword evidence="1" id="KW-0695">RNA-directed DNA polymerase</keyword>
<dbReference type="GO" id="GO:0003964">
    <property type="term" value="F:RNA-directed DNA polymerase activity"/>
    <property type="evidence" value="ECO:0007669"/>
    <property type="project" value="UniProtKB-KW"/>
</dbReference>
<evidence type="ECO:0000313" key="1">
    <source>
        <dbReference type="EMBL" id="KAA3460659.1"/>
    </source>
</evidence>
<reference evidence="2" key="1">
    <citation type="journal article" date="2019" name="Plant Biotechnol. J.">
        <title>Genome sequencing of the Australian wild diploid species Gossypium australe highlights disease resistance and delayed gland morphogenesis.</title>
        <authorList>
            <person name="Cai Y."/>
            <person name="Cai X."/>
            <person name="Wang Q."/>
            <person name="Wang P."/>
            <person name="Zhang Y."/>
            <person name="Cai C."/>
            <person name="Xu Y."/>
            <person name="Wang K."/>
            <person name="Zhou Z."/>
            <person name="Wang C."/>
            <person name="Geng S."/>
            <person name="Li B."/>
            <person name="Dong Q."/>
            <person name="Hou Y."/>
            <person name="Wang H."/>
            <person name="Ai P."/>
            <person name="Liu Z."/>
            <person name="Yi F."/>
            <person name="Sun M."/>
            <person name="An G."/>
            <person name="Cheng J."/>
            <person name="Zhang Y."/>
            <person name="Shi Q."/>
            <person name="Xie Y."/>
            <person name="Shi X."/>
            <person name="Chang Y."/>
            <person name="Huang F."/>
            <person name="Chen Y."/>
            <person name="Hong S."/>
            <person name="Mi L."/>
            <person name="Sun Q."/>
            <person name="Zhang L."/>
            <person name="Zhou B."/>
            <person name="Peng R."/>
            <person name="Zhang X."/>
            <person name="Liu F."/>
        </authorList>
    </citation>
    <scope>NUCLEOTIDE SEQUENCE [LARGE SCALE GENOMIC DNA]</scope>
    <source>
        <strain evidence="2">cv. PA1801</strain>
    </source>
</reference>
<keyword evidence="1" id="KW-0548">Nucleotidyltransferase</keyword>
<dbReference type="PANTHER" id="PTHR48475:SF1">
    <property type="entry name" value="RNASE H TYPE-1 DOMAIN-CONTAINING PROTEIN"/>
    <property type="match status" value="1"/>
</dbReference>
<dbReference type="PANTHER" id="PTHR48475">
    <property type="entry name" value="RIBONUCLEASE H"/>
    <property type="match status" value="1"/>
</dbReference>
<keyword evidence="2" id="KW-1185">Reference proteome</keyword>
<accession>A0A5B6US47</accession>
<gene>
    <name evidence="1" type="ORF">EPI10_027302</name>
</gene>
<sequence length="157" mass="18144">MLRGRSRQKHLLPFTFYASRMLARTSSKAIHFSLVYVKEAVLPIKVEIPYFRILSELKLDKSRYDQLNLIGKKIKSHPLWSNVPEANDAGLQQKVHPRVFHEGDLILKRSSICKRTSEERPYVEKKAFSGKALILAEMDDKSQPNPVNTDSVKKYFT</sequence>
<organism evidence="1 2">
    <name type="scientific">Gossypium australe</name>
    <dbReference type="NCBI Taxonomy" id="47621"/>
    <lineage>
        <taxon>Eukaryota</taxon>
        <taxon>Viridiplantae</taxon>
        <taxon>Streptophyta</taxon>
        <taxon>Embryophyta</taxon>
        <taxon>Tracheophyta</taxon>
        <taxon>Spermatophyta</taxon>
        <taxon>Magnoliopsida</taxon>
        <taxon>eudicotyledons</taxon>
        <taxon>Gunneridae</taxon>
        <taxon>Pentapetalae</taxon>
        <taxon>rosids</taxon>
        <taxon>malvids</taxon>
        <taxon>Malvales</taxon>
        <taxon>Malvaceae</taxon>
        <taxon>Malvoideae</taxon>
        <taxon>Gossypium</taxon>
    </lineage>
</organism>
<dbReference type="Proteomes" id="UP000325315">
    <property type="component" value="Unassembled WGS sequence"/>
</dbReference>
<evidence type="ECO:0000313" key="2">
    <source>
        <dbReference type="Proteomes" id="UP000325315"/>
    </source>
</evidence>
<dbReference type="OrthoDB" id="1739513at2759"/>
<dbReference type="AlphaFoldDB" id="A0A5B6US47"/>
<proteinExistence type="predicted"/>
<keyword evidence="1" id="KW-0808">Transferase</keyword>
<dbReference type="EMBL" id="SMMG02000009">
    <property type="protein sequence ID" value="KAA3460659.1"/>
    <property type="molecule type" value="Genomic_DNA"/>
</dbReference>
<name>A0A5B6US47_9ROSI</name>
<comment type="caution">
    <text evidence="1">The sequence shown here is derived from an EMBL/GenBank/DDBJ whole genome shotgun (WGS) entry which is preliminary data.</text>
</comment>
<protein>
    <submittedName>
        <fullName evidence="1">RNA-directed DNA polymerase (Reverse transcriptase), Ribonuclease H</fullName>
    </submittedName>
</protein>